<dbReference type="HAMAP" id="MF_02040">
    <property type="entry name" value="Mrp_NBP35"/>
    <property type="match status" value="1"/>
</dbReference>
<evidence type="ECO:0000256" key="4">
    <source>
        <dbReference type="ARBA" id="ARBA00023004"/>
    </source>
</evidence>
<dbReference type="PANTHER" id="PTHR42961:SF2">
    <property type="entry name" value="IRON-SULFUR PROTEIN NUBPL"/>
    <property type="match status" value="1"/>
</dbReference>
<keyword evidence="3 6" id="KW-0067">ATP-binding</keyword>
<name>A0AAE3SKK3_9BACT</name>
<keyword evidence="5 6" id="KW-0411">Iron-sulfur</keyword>
<dbReference type="Proteomes" id="UP001207408">
    <property type="component" value="Unassembled WGS sequence"/>
</dbReference>
<evidence type="ECO:0000313" key="7">
    <source>
        <dbReference type="EMBL" id="MCW3806707.1"/>
    </source>
</evidence>
<keyword evidence="4 6" id="KW-0408">Iron</keyword>
<dbReference type="GO" id="GO:0140663">
    <property type="term" value="F:ATP-dependent FeS chaperone activity"/>
    <property type="evidence" value="ECO:0007669"/>
    <property type="project" value="InterPro"/>
</dbReference>
<dbReference type="InterPro" id="IPR000808">
    <property type="entry name" value="Mrp-like_CS"/>
</dbReference>
<dbReference type="Gene3D" id="3.40.50.300">
    <property type="entry name" value="P-loop containing nucleotide triphosphate hydrolases"/>
    <property type="match status" value="1"/>
</dbReference>
<dbReference type="RefSeq" id="WP_301200389.1">
    <property type="nucleotide sequence ID" value="NZ_JAPDPI010000028.1"/>
</dbReference>
<dbReference type="GO" id="GO:0016226">
    <property type="term" value="P:iron-sulfur cluster assembly"/>
    <property type="evidence" value="ECO:0007669"/>
    <property type="project" value="InterPro"/>
</dbReference>
<dbReference type="CDD" id="cd02037">
    <property type="entry name" value="Mrp_NBP35"/>
    <property type="match status" value="1"/>
</dbReference>
<dbReference type="InterPro" id="IPR019591">
    <property type="entry name" value="Mrp/NBP35_ATP-bd"/>
</dbReference>
<keyword evidence="6" id="KW-0378">Hydrolase</keyword>
<reference evidence="7" key="1">
    <citation type="submission" date="2022-10" db="EMBL/GenBank/DDBJ databases">
        <authorList>
            <person name="Yu W.X."/>
        </authorList>
    </citation>
    <scope>NUCLEOTIDE SEQUENCE</scope>
    <source>
        <strain evidence="7">D04</strain>
    </source>
</reference>
<dbReference type="SUPFAM" id="SSF52540">
    <property type="entry name" value="P-loop containing nucleoside triphosphate hydrolases"/>
    <property type="match status" value="1"/>
</dbReference>
<dbReference type="InterPro" id="IPR027417">
    <property type="entry name" value="P-loop_NTPase"/>
</dbReference>
<evidence type="ECO:0000256" key="3">
    <source>
        <dbReference type="ARBA" id="ARBA00022840"/>
    </source>
</evidence>
<dbReference type="InterPro" id="IPR044304">
    <property type="entry name" value="NUBPL-like"/>
</dbReference>
<dbReference type="AlphaFoldDB" id="A0AAE3SKK3"/>
<accession>A0AAE3SKK3</accession>
<comment type="caution">
    <text evidence="7">The sequence shown here is derived from an EMBL/GenBank/DDBJ whole genome shotgun (WGS) entry which is preliminary data.</text>
</comment>
<gene>
    <name evidence="7" type="ORF">OM074_13810</name>
</gene>
<evidence type="ECO:0000256" key="5">
    <source>
        <dbReference type="ARBA" id="ARBA00023014"/>
    </source>
</evidence>
<comment type="similarity">
    <text evidence="6">Belongs to the Mrp/NBP35 ATP-binding proteins family.</text>
</comment>
<dbReference type="GO" id="GO:0046872">
    <property type="term" value="F:metal ion binding"/>
    <property type="evidence" value="ECO:0007669"/>
    <property type="project" value="UniProtKB-KW"/>
</dbReference>
<dbReference type="GO" id="GO:0005524">
    <property type="term" value="F:ATP binding"/>
    <property type="evidence" value="ECO:0007669"/>
    <property type="project" value="UniProtKB-UniRule"/>
</dbReference>
<feature type="binding site" evidence="6">
    <location>
        <begin position="17"/>
        <end position="24"/>
    </location>
    <ligand>
        <name>ATP</name>
        <dbReference type="ChEBI" id="CHEBI:30616"/>
    </ligand>
</feature>
<dbReference type="EMBL" id="JAPDPI010000028">
    <property type="protein sequence ID" value="MCW3806707.1"/>
    <property type="molecule type" value="Genomic_DNA"/>
</dbReference>
<comment type="function">
    <text evidence="6">Binds and transfers iron-sulfur (Fe-S) clusters to target apoproteins. Can hydrolyze ATP.</text>
</comment>
<dbReference type="GO" id="GO:0016887">
    <property type="term" value="F:ATP hydrolysis activity"/>
    <property type="evidence" value="ECO:0007669"/>
    <property type="project" value="UniProtKB-UniRule"/>
</dbReference>
<evidence type="ECO:0000313" key="8">
    <source>
        <dbReference type="Proteomes" id="UP001207408"/>
    </source>
</evidence>
<evidence type="ECO:0000256" key="2">
    <source>
        <dbReference type="ARBA" id="ARBA00022741"/>
    </source>
</evidence>
<protein>
    <recommendedName>
        <fullName evidence="6">Iron-sulfur cluster carrier protein</fullName>
    </recommendedName>
</protein>
<evidence type="ECO:0000256" key="6">
    <source>
        <dbReference type="HAMAP-Rule" id="MF_02040"/>
    </source>
</evidence>
<keyword evidence="1 6" id="KW-0479">Metal-binding</keyword>
<evidence type="ECO:0000256" key="1">
    <source>
        <dbReference type="ARBA" id="ARBA00022723"/>
    </source>
</evidence>
<keyword evidence="2 6" id="KW-0547">Nucleotide-binding</keyword>
<comment type="subunit">
    <text evidence="6">Homodimer.</text>
</comment>
<organism evidence="7 8">
    <name type="scientific">Plebeiibacterium marinum</name>
    <dbReference type="NCBI Taxonomy" id="2992111"/>
    <lineage>
        <taxon>Bacteria</taxon>
        <taxon>Pseudomonadati</taxon>
        <taxon>Bacteroidota</taxon>
        <taxon>Bacteroidia</taxon>
        <taxon>Marinilabiliales</taxon>
        <taxon>Marinilabiliaceae</taxon>
        <taxon>Plebeiibacterium</taxon>
    </lineage>
</organism>
<dbReference type="PROSITE" id="PS01215">
    <property type="entry name" value="MRP"/>
    <property type="match status" value="1"/>
</dbReference>
<proteinExistence type="inferred from homology"/>
<dbReference type="Pfam" id="PF10609">
    <property type="entry name" value="ParA"/>
    <property type="match status" value="1"/>
</dbReference>
<dbReference type="GO" id="GO:0051539">
    <property type="term" value="F:4 iron, 4 sulfur cluster binding"/>
    <property type="evidence" value="ECO:0007669"/>
    <property type="project" value="TreeGrafter"/>
</dbReference>
<sequence length="258" mass="28040">MANYLDKVKHIILVASGKGGVGKSTVATNLAVALTREGFSAGLLDADLYGPSVPLTLGVSDQHPQVEKKEEEEAIIPISRYGVKTMSLGLIMKKEDAIIWRGPMASKVLTQLLENTVWGELDYLVIDMPPGTGDICITLSQKLPQAKAIIVITPQQMAVADGRKAANMFKTEKIDIEILGIVENMSWFTPEKHPDEKYYLFGNGGGIELAKELRCPLLAEIPLVSDVCELGDTGKTVFASNSKLIVQAFEKLVNKISK</sequence>
<keyword evidence="8" id="KW-1185">Reference proteome</keyword>
<dbReference type="PANTHER" id="PTHR42961">
    <property type="entry name" value="IRON-SULFUR PROTEIN NUBPL"/>
    <property type="match status" value="1"/>
</dbReference>
<dbReference type="FunFam" id="3.40.50.300:FF:001119">
    <property type="entry name" value="Iron-sulfur cluster carrier protein"/>
    <property type="match status" value="1"/>
</dbReference>
<dbReference type="InterPro" id="IPR033756">
    <property type="entry name" value="YlxH/NBP35"/>
</dbReference>